<dbReference type="InterPro" id="IPR005090">
    <property type="entry name" value="RepC_N"/>
</dbReference>
<feature type="domain" description="Plasmid replication protein C N-terminal" evidence="2">
    <location>
        <begin position="21"/>
        <end position="179"/>
    </location>
</feature>
<dbReference type="NCBIfam" id="NF040974">
    <property type="entry name" value="RepABC_RepC"/>
    <property type="match status" value="1"/>
</dbReference>
<feature type="coiled-coil region" evidence="1">
    <location>
        <begin position="145"/>
        <end position="179"/>
    </location>
</feature>
<dbReference type="Proteomes" id="UP000215590">
    <property type="component" value="Unassembled WGS sequence"/>
</dbReference>
<accession>A0A256FTR3</accession>
<evidence type="ECO:0000259" key="3">
    <source>
        <dbReference type="Pfam" id="PF11800"/>
    </source>
</evidence>
<dbReference type="OrthoDB" id="7488837at2"/>
<evidence type="ECO:0000259" key="2">
    <source>
        <dbReference type="Pfam" id="PF03428"/>
    </source>
</evidence>
<comment type="caution">
    <text evidence="4">The sequence shown here is derived from an EMBL/GenBank/DDBJ whole genome shotgun (WGS) entry which is preliminary data.</text>
</comment>
<dbReference type="AlphaFoldDB" id="A0A256FTR3"/>
<evidence type="ECO:0000256" key="1">
    <source>
        <dbReference type="SAM" id="Coils"/>
    </source>
</evidence>
<dbReference type="NCBIfam" id="NF010396">
    <property type="entry name" value="PRK13824.1"/>
    <property type="match status" value="1"/>
</dbReference>
<reference evidence="4 5" key="1">
    <citation type="submission" date="2017-07" db="EMBL/GenBank/DDBJ databases">
        <title>Phylogenetic study on the rhizospheric bacterium Ochrobactrum sp. A44.</title>
        <authorList>
            <person name="Krzyzanowska D.M."/>
            <person name="Ossowicki A."/>
            <person name="Rajewska M."/>
            <person name="Maciag T."/>
            <person name="Kaczynski Z."/>
            <person name="Czerwicka M."/>
            <person name="Jafra S."/>
        </authorList>
    </citation>
    <scope>NUCLEOTIDE SEQUENCE [LARGE SCALE GENOMIC DNA]</scope>
    <source>
        <strain evidence="4 5">DSM 7216</strain>
    </source>
</reference>
<dbReference type="EMBL" id="NNRJ01000027">
    <property type="protein sequence ID" value="OYR18239.1"/>
    <property type="molecule type" value="Genomic_DNA"/>
</dbReference>
<dbReference type="Gene3D" id="1.10.10.10">
    <property type="entry name" value="Winged helix-like DNA-binding domain superfamily/Winged helix DNA-binding domain"/>
    <property type="match status" value="1"/>
</dbReference>
<sequence length="384" mass="42496">MQILETVTTAIRSRMTNRVPTSQKSGEGIKKWELYRHLCIAKADYGLNDRCLTVLNSLLSFLSDDVITSKSKLVVFPSNKQISIRAHMMAESTLRRHLASLIQAGLITRQDSPNCKRYAHKNGAGEVELAYGFDLSPFFVRASDIIQAAERVLEEQRAIKRMRDEVSVVRRNLAAAFEQLTEKNESDLFSEFRGVVDIIPRRATKTELTTIKTALEVIQSELSITLKNNHNATELSGNAAQFERHHIESLSESHLEEKDEFSDLTETASEAVAPKSSVSKAETISLEMVLRACPDIQAYSSSGIRNWRDLIDASRVVSSFLGISHDAYINAVRIFGLESASVAIASILHKIDHIASPGGYLRSLTQKAGAGGFTVAQMLMSGIK</sequence>
<gene>
    <name evidence="4" type="ORF">CEV31_4251</name>
</gene>
<dbReference type="Pfam" id="PF11800">
    <property type="entry name" value="RP-C_C"/>
    <property type="match status" value="1"/>
</dbReference>
<keyword evidence="1" id="KW-0175">Coiled coil</keyword>
<protein>
    <submittedName>
        <fullName evidence="4">Replication C N-terminal domain protein</fullName>
    </submittedName>
</protein>
<proteinExistence type="predicted"/>
<dbReference type="InterPro" id="IPR047611">
    <property type="entry name" value="RepABC_RepC"/>
</dbReference>
<dbReference type="InterPro" id="IPR036388">
    <property type="entry name" value="WH-like_DNA-bd_sf"/>
</dbReference>
<dbReference type="Pfam" id="PF03428">
    <property type="entry name" value="RP-C"/>
    <property type="match status" value="1"/>
</dbReference>
<dbReference type="RefSeq" id="WP_094507402.1">
    <property type="nucleotide sequence ID" value="NZ_JBHEEK010000015.1"/>
</dbReference>
<feature type="domain" description="Plasmid replication protein C C-terminal" evidence="3">
    <location>
        <begin position="286"/>
        <end position="383"/>
    </location>
</feature>
<evidence type="ECO:0000313" key="5">
    <source>
        <dbReference type="Proteomes" id="UP000215590"/>
    </source>
</evidence>
<dbReference type="InterPro" id="IPR021760">
    <property type="entry name" value="RepC_C"/>
</dbReference>
<name>A0A256FTR3_9HYPH</name>
<organism evidence="4 5">
    <name type="scientific">Brucella thiophenivorans</name>
    <dbReference type="NCBI Taxonomy" id="571255"/>
    <lineage>
        <taxon>Bacteria</taxon>
        <taxon>Pseudomonadati</taxon>
        <taxon>Pseudomonadota</taxon>
        <taxon>Alphaproteobacteria</taxon>
        <taxon>Hyphomicrobiales</taxon>
        <taxon>Brucellaceae</taxon>
        <taxon>Brucella/Ochrobactrum group</taxon>
        <taxon>Brucella</taxon>
    </lineage>
</organism>
<evidence type="ECO:0000313" key="4">
    <source>
        <dbReference type="EMBL" id="OYR18239.1"/>
    </source>
</evidence>
<keyword evidence="5" id="KW-1185">Reference proteome</keyword>